<reference evidence="3" key="1">
    <citation type="submission" date="2020-06" db="EMBL/GenBank/DDBJ databases">
        <authorList>
            <person name="Li T."/>
            <person name="Hu X."/>
            <person name="Zhang T."/>
            <person name="Song X."/>
            <person name="Zhang H."/>
            <person name="Dai N."/>
            <person name="Sheng W."/>
            <person name="Hou X."/>
            <person name="Wei L."/>
        </authorList>
    </citation>
    <scope>NUCLEOTIDE SEQUENCE</scope>
    <source>
        <strain evidence="3">3651</strain>
        <tissue evidence="3">Leaf</tissue>
    </source>
</reference>
<evidence type="ECO:0000313" key="4">
    <source>
        <dbReference type="Proteomes" id="UP001293254"/>
    </source>
</evidence>
<proteinExistence type="predicted"/>
<keyword evidence="4" id="KW-1185">Reference proteome</keyword>
<evidence type="ECO:0000259" key="2">
    <source>
        <dbReference type="PROSITE" id="PS50280"/>
    </source>
</evidence>
<dbReference type="CDD" id="cd20071">
    <property type="entry name" value="SET_SMYD"/>
    <property type="match status" value="1"/>
</dbReference>
<dbReference type="Gene3D" id="1.25.40.10">
    <property type="entry name" value="Tetratricopeptide repeat domain"/>
    <property type="match status" value="1"/>
</dbReference>
<protein>
    <submittedName>
        <fullName evidence="3">Protein SET DOMAIN GROUP 41</fullName>
    </submittedName>
</protein>
<name>A0AAE1YQG8_9LAMI</name>
<dbReference type="InterPro" id="IPR046341">
    <property type="entry name" value="SET_dom_sf"/>
</dbReference>
<gene>
    <name evidence="3" type="ORF">Salat_0631200</name>
</gene>
<dbReference type="InterPro" id="IPR011990">
    <property type="entry name" value="TPR-like_helical_dom_sf"/>
</dbReference>
<dbReference type="Pfam" id="PF00856">
    <property type="entry name" value="SET"/>
    <property type="match status" value="1"/>
</dbReference>
<dbReference type="Gene3D" id="2.170.270.10">
    <property type="entry name" value="SET domain"/>
    <property type="match status" value="1"/>
</dbReference>
<dbReference type="PROSITE" id="PS50280">
    <property type="entry name" value="SET"/>
    <property type="match status" value="1"/>
</dbReference>
<dbReference type="PANTHER" id="PTHR47780">
    <property type="entry name" value="PROTEIN SET DOMAIN GROUP 41"/>
    <property type="match status" value="1"/>
</dbReference>
<dbReference type="PANTHER" id="PTHR47780:SF1">
    <property type="entry name" value="PROTEIN SET DOMAIN GROUP 41"/>
    <property type="match status" value="1"/>
</dbReference>
<dbReference type="AlphaFoldDB" id="A0AAE1YQG8"/>
<evidence type="ECO:0000313" key="3">
    <source>
        <dbReference type="EMBL" id="KAK4434684.1"/>
    </source>
</evidence>
<comment type="caution">
    <text evidence="3">The sequence shown here is derived from an EMBL/GenBank/DDBJ whole genome shotgun (WGS) entry which is preliminary data.</text>
</comment>
<dbReference type="EMBL" id="JACGWO010000002">
    <property type="protein sequence ID" value="KAK4434684.1"/>
    <property type="molecule type" value="Genomic_DNA"/>
</dbReference>
<evidence type="ECO:0000256" key="1">
    <source>
        <dbReference type="SAM" id="MobiDB-lite"/>
    </source>
</evidence>
<dbReference type="Proteomes" id="UP001293254">
    <property type="component" value="Unassembled WGS sequence"/>
</dbReference>
<reference evidence="3" key="2">
    <citation type="journal article" date="2024" name="Plant">
        <title>Genomic evolution and insights into agronomic trait innovations of Sesamum species.</title>
        <authorList>
            <person name="Miao H."/>
            <person name="Wang L."/>
            <person name="Qu L."/>
            <person name="Liu H."/>
            <person name="Sun Y."/>
            <person name="Le M."/>
            <person name="Wang Q."/>
            <person name="Wei S."/>
            <person name="Zheng Y."/>
            <person name="Lin W."/>
            <person name="Duan Y."/>
            <person name="Cao H."/>
            <person name="Xiong S."/>
            <person name="Wang X."/>
            <person name="Wei L."/>
            <person name="Li C."/>
            <person name="Ma Q."/>
            <person name="Ju M."/>
            <person name="Zhao R."/>
            <person name="Li G."/>
            <person name="Mu C."/>
            <person name="Tian Q."/>
            <person name="Mei H."/>
            <person name="Zhang T."/>
            <person name="Gao T."/>
            <person name="Zhang H."/>
        </authorList>
    </citation>
    <scope>NUCLEOTIDE SEQUENCE</scope>
    <source>
        <strain evidence="3">3651</strain>
    </source>
</reference>
<sequence>MEMRAVEDIAIGRDLTPPLPPLAFVLNDAALSSHCSACFSTLPPHPFFPTLLQNPSHVRKNTPTPLYCSPLCSSLDSPRHFSSGESYLLSLFCHSPPSTWDNSSDLRLSLRLLYGFREHLRDCSVLPSFPGSTTSEQRLLLGGKKDYPFQQIQNVEGPDDYLENKEEQRENMKSCCHDEIVRERIAGLMTNRERLIFEATKKDQFQGINEEENPNENRDDSSESTESVLERIREGAALMAKARRMCLNEDENVEKEEEFVVEEVVLCLVLTNAVEVQDRSGCSIGVAVYGTSFSWINHSCSPNACYRFSMGLENNEQPRSRIVPAAKTGHSENDNGLMMEGQHLYGPRIIVRSIKAVEKGKEVTIAYTDLLQPKEMRQAELWLKYRFSCCCQRCVAVPKTYLDCALQALSAVNPDSCKSSINEIEKLTQSFGDAINDYLSLGDPRSCCMKLENLLSHGHLIDELLEPKEAKSPPKLKLQPFHHLSLDAYTTLASAYKVQASDLLALNSEAGSQKLEQAFNMYKTSAAYSLLLAGAVHHLYMFESALVASVANFWINAGESLLSLARSSFWDSFLNPGLNHIEFSSFPTQKCNRCCLTDTFEPNLMQSEEIKRRISNCIAKETSHIWSMLASDSRFLRLIQNPIDFSWLASAETSTDLQLHVAEPAVEKGCLPLKAGRRCNEDQVGMNLIEVGIHCLRYGKLLSTICYGLSAEMNYYTTDYRECINNPKVLQ</sequence>
<dbReference type="SUPFAM" id="SSF82199">
    <property type="entry name" value="SET domain"/>
    <property type="match status" value="1"/>
</dbReference>
<dbReference type="InterPro" id="IPR001214">
    <property type="entry name" value="SET_dom"/>
</dbReference>
<feature type="region of interest" description="Disordered" evidence="1">
    <location>
        <begin position="206"/>
        <end position="229"/>
    </location>
</feature>
<organism evidence="3 4">
    <name type="scientific">Sesamum alatum</name>
    <dbReference type="NCBI Taxonomy" id="300844"/>
    <lineage>
        <taxon>Eukaryota</taxon>
        <taxon>Viridiplantae</taxon>
        <taxon>Streptophyta</taxon>
        <taxon>Embryophyta</taxon>
        <taxon>Tracheophyta</taxon>
        <taxon>Spermatophyta</taxon>
        <taxon>Magnoliopsida</taxon>
        <taxon>eudicotyledons</taxon>
        <taxon>Gunneridae</taxon>
        <taxon>Pentapetalae</taxon>
        <taxon>asterids</taxon>
        <taxon>lamiids</taxon>
        <taxon>Lamiales</taxon>
        <taxon>Pedaliaceae</taxon>
        <taxon>Sesamum</taxon>
    </lineage>
</organism>
<feature type="domain" description="SET" evidence="2">
    <location>
        <begin position="220"/>
        <end position="368"/>
    </location>
</feature>
<accession>A0AAE1YQG8</accession>